<feature type="region of interest" description="Disordered" evidence="1">
    <location>
        <begin position="494"/>
        <end position="530"/>
    </location>
</feature>
<name>A0A3R7M9R1_PENVA</name>
<feature type="transmembrane region" description="Helical" evidence="2">
    <location>
        <begin position="40"/>
        <end position="57"/>
    </location>
</feature>
<keyword evidence="4" id="KW-1185">Reference proteome</keyword>
<evidence type="ECO:0000313" key="3">
    <source>
        <dbReference type="EMBL" id="ROT76833.1"/>
    </source>
</evidence>
<comment type="caution">
    <text evidence="3">The sequence shown here is derived from an EMBL/GenBank/DDBJ whole genome shotgun (WGS) entry which is preliminary data.</text>
</comment>
<feature type="compositionally biased region" description="Gly residues" evidence="1">
    <location>
        <begin position="518"/>
        <end position="530"/>
    </location>
</feature>
<evidence type="ECO:0000256" key="1">
    <source>
        <dbReference type="SAM" id="MobiDB-lite"/>
    </source>
</evidence>
<proteinExistence type="predicted"/>
<evidence type="ECO:0000313" key="4">
    <source>
        <dbReference type="Proteomes" id="UP000283509"/>
    </source>
</evidence>
<gene>
    <name evidence="3" type="ORF">C7M84_004576</name>
</gene>
<organism evidence="3 4">
    <name type="scientific">Penaeus vannamei</name>
    <name type="common">Whiteleg shrimp</name>
    <name type="synonym">Litopenaeus vannamei</name>
    <dbReference type="NCBI Taxonomy" id="6689"/>
    <lineage>
        <taxon>Eukaryota</taxon>
        <taxon>Metazoa</taxon>
        <taxon>Ecdysozoa</taxon>
        <taxon>Arthropoda</taxon>
        <taxon>Crustacea</taxon>
        <taxon>Multicrustacea</taxon>
        <taxon>Malacostraca</taxon>
        <taxon>Eumalacostraca</taxon>
        <taxon>Eucarida</taxon>
        <taxon>Decapoda</taxon>
        <taxon>Dendrobranchiata</taxon>
        <taxon>Penaeoidea</taxon>
        <taxon>Penaeidae</taxon>
        <taxon>Penaeus</taxon>
    </lineage>
</organism>
<feature type="transmembrane region" description="Helical" evidence="2">
    <location>
        <begin position="12"/>
        <end position="34"/>
    </location>
</feature>
<feature type="transmembrane region" description="Helical" evidence="2">
    <location>
        <begin position="121"/>
        <end position="144"/>
    </location>
</feature>
<dbReference type="OrthoDB" id="6071166at2759"/>
<sequence>MQLIFPRFSLLFFASFFSHYPFLLVFSFPFFALSSPINPFSSYFLLLCSLFSHYILFSSLLSPPPAGLIFLDSNPPHILLSFLYSFFSLPFFTLNPFFPLIQFSLSLSLRSGLEPPHIPPFPFLLFSSPFLSLLFLLPLILFLLSLSSPAGLEPAPDTPLSLVFNFDVMRRFKSMFVYLTTSHRDSEPAITATVKFGANSSFFDDVAVTSAWSESDLIPTGPQNLTFDLRKRPGASLQVTLEVRAMEVSIQEIYFDSTPHFTCRGGGGLQRRGKRAGAVVGWGGGWLRRPTHGKAPSPRVSAARRPTRWNMKSLMEGVGCRGFAAWMMGGGAPRPTYEEGSCLLYDDLQKTPLVSTLPHCRPRTPDSGATPVYATPTLRPSSTFPSAGASFSPIPRPVTLASLPRPPPIPPPPEKCDRQMQVRSRPQVFRPWGPSVTGPWLTSVYRQEATPQVASLTTPIYAPTLPAHQVTRTQILASGAFSTLSVGVVSGNADAQLDDEGERSSPPPPAATNHSDGSRGGAGCHASGSG</sequence>
<reference evidence="3 4" key="1">
    <citation type="submission" date="2018-04" db="EMBL/GenBank/DDBJ databases">
        <authorList>
            <person name="Zhang X."/>
            <person name="Yuan J."/>
            <person name="Li F."/>
            <person name="Xiang J."/>
        </authorList>
    </citation>
    <scope>NUCLEOTIDE SEQUENCE [LARGE SCALE GENOMIC DNA]</scope>
    <source>
        <tissue evidence="3">Muscle</tissue>
    </source>
</reference>
<keyword evidence="2" id="KW-0472">Membrane</keyword>
<protein>
    <submittedName>
        <fullName evidence="3">Uncharacterized protein</fullName>
    </submittedName>
</protein>
<keyword evidence="2" id="KW-1133">Transmembrane helix</keyword>
<feature type="transmembrane region" description="Helical" evidence="2">
    <location>
        <begin position="78"/>
        <end position="101"/>
    </location>
</feature>
<dbReference type="Gene3D" id="2.60.120.1190">
    <property type="match status" value="1"/>
</dbReference>
<keyword evidence="2" id="KW-0812">Transmembrane</keyword>
<accession>A0A3R7M9R1</accession>
<evidence type="ECO:0000256" key="2">
    <source>
        <dbReference type="SAM" id="Phobius"/>
    </source>
</evidence>
<dbReference type="EMBL" id="QCYY01001606">
    <property type="protein sequence ID" value="ROT76833.1"/>
    <property type="molecule type" value="Genomic_DNA"/>
</dbReference>
<reference evidence="3 4" key="2">
    <citation type="submission" date="2019-01" db="EMBL/GenBank/DDBJ databases">
        <title>The decoding of complex shrimp genome reveals the adaptation for benthos swimmer, frequently molting mechanism and breeding impact on genome.</title>
        <authorList>
            <person name="Sun Y."/>
            <person name="Gao Y."/>
            <person name="Yu Y."/>
        </authorList>
    </citation>
    <scope>NUCLEOTIDE SEQUENCE [LARGE SCALE GENOMIC DNA]</scope>
    <source>
        <tissue evidence="3">Muscle</tissue>
    </source>
</reference>
<dbReference type="AlphaFoldDB" id="A0A3R7M9R1"/>
<dbReference type="Proteomes" id="UP000283509">
    <property type="component" value="Unassembled WGS sequence"/>
</dbReference>